<dbReference type="InterPro" id="IPR019734">
    <property type="entry name" value="TPR_rpt"/>
</dbReference>
<organism evidence="5 6">
    <name type="scientific">Dyadobacter chenwenxiniae</name>
    <dbReference type="NCBI Taxonomy" id="2906456"/>
    <lineage>
        <taxon>Bacteria</taxon>
        <taxon>Pseudomonadati</taxon>
        <taxon>Bacteroidota</taxon>
        <taxon>Cytophagia</taxon>
        <taxon>Cytophagales</taxon>
        <taxon>Spirosomataceae</taxon>
        <taxon>Dyadobacter</taxon>
    </lineage>
</organism>
<dbReference type="PROSITE" id="PS50005">
    <property type="entry name" value="TPR"/>
    <property type="match status" value="2"/>
</dbReference>
<proteinExistence type="predicted"/>
<dbReference type="SMART" id="SM00028">
    <property type="entry name" value="TPR"/>
    <property type="match status" value="9"/>
</dbReference>
<dbReference type="EMBL" id="JAJTTC010000001">
    <property type="protein sequence ID" value="MCF0060112.1"/>
    <property type="molecule type" value="Genomic_DNA"/>
</dbReference>
<evidence type="ECO:0000313" key="5">
    <source>
        <dbReference type="EMBL" id="MCF0060112.1"/>
    </source>
</evidence>
<evidence type="ECO:0008006" key="7">
    <source>
        <dbReference type="Google" id="ProtNLM"/>
    </source>
</evidence>
<keyword evidence="6" id="KW-1185">Reference proteome</keyword>
<keyword evidence="4" id="KW-0175">Coiled coil</keyword>
<protein>
    <recommendedName>
        <fullName evidence="7">Tetratricopeptide repeat protein</fullName>
    </recommendedName>
</protein>
<evidence type="ECO:0000256" key="4">
    <source>
        <dbReference type="SAM" id="Coils"/>
    </source>
</evidence>
<comment type="caution">
    <text evidence="5">The sequence shown here is derived from an EMBL/GenBank/DDBJ whole genome shotgun (WGS) entry which is preliminary data.</text>
</comment>
<dbReference type="Proteomes" id="UP001139000">
    <property type="component" value="Unassembled WGS sequence"/>
</dbReference>
<evidence type="ECO:0000256" key="3">
    <source>
        <dbReference type="PROSITE-ProRule" id="PRU00339"/>
    </source>
</evidence>
<feature type="repeat" description="TPR" evidence="3">
    <location>
        <begin position="359"/>
        <end position="392"/>
    </location>
</feature>
<dbReference type="PANTHER" id="PTHR45641:SF19">
    <property type="entry name" value="NEPHROCYSTIN-3"/>
    <property type="match status" value="1"/>
</dbReference>
<accession>A0A9X1PF05</accession>
<dbReference type="SUPFAM" id="SSF48452">
    <property type="entry name" value="TPR-like"/>
    <property type="match status" value="2"/>
</dbReference>
<dbReference type="Gene3D" id="1.25.40.10">
    <property type="entry name" value="Tetratricopeptide repeat domain"/>
    <property type="match status" value="3"/>
</dbReference>
<sequence length="656" mass="73738">MFDKPQINNLFVDGSYNLIIQDAKGTVTVQPLSDLVDKLTESHTRRISDLEIAIHDKSTINEYNLKEINDLRKQLEKEIDEKAALTIKVENLLKSLSKQDLSEASEAHQASVKHLIQGNIEGAIAAIEDSAMDGMIADLGERENELDAQKKQVSEALFFKSQLLVINNDFDGALVNALKAAKLRPTVKNFLNANNLSYLVEDFKTCQNLIEKALEVSENDGDLSQILYEKSTLLLRMGNYGSAKIALEKAIVLHSAMAPSNQRLDIFSQQYAAFAKIERANNNQEKALEFLQRALNIQKDLVKLDPEKHRPGLASALQTMAKHYVDNNRPDLADPLYKESLAIFLTLASESKVFLVSLAHLYHEMGVTSRHMGYFEDAKSYYNTAIDLSQDSSFHTLSARSLLGNIWNSLGTLYLHCNHLESADEALNKSLEIRRERMADNPEANWGSLIESLNTVSVIQKERGKLDLAEKNWLESLSIIDQYQVEDSPLSSNTIARIKHNLAGVYLQWKNYPEAKRCIIDSIDTRRKLASKTPVVFEPLLARSLATLGEITEGSGDNENAKSHYLEALALQRNYASSNRDDLTHFIHMAIRVAEFYQLKLNDKPRSLDLVAEAVTSLNTPSLASVKLSDIGKGREIVERWDIEWSDFLNRLGLHS</sequence>
<evidence type="ECO:0000256" key="2">
    <source>
        <dbReference type="ARBA" id="ARBA00022803"/>
    </source>
</evidence>
<dbReference type="Pfam" id="PF13181">
    <property type="entry name" value="TPR_8"/>
    <property type="match status" value="4"/>
</dbReference>
<dbReference type="InterPro" id="IPR011990">
    <property type="entry name" value="TPR-like_helical_dom_sf"/>
</dbReference>
<dbReference type="AlphaFoldDB" id="A0A9X1PF05"/>
<dbReference type="PANTHER" id="PTHR45641">
    <property type="entry name" value="TETRATRICOPEPTIDE REPEAT PROTEIN (AFU_ORTHOLOGUE AFUA_6G03870)"/>
    <property type="match status" value="1"/>
</dbReference>
<name>A0A9X1PF05_9BACT</name>
<reference evidence="5" key="1">
    <citation type="submission" date="2021-12" db="EMBL/GenBank/DDBJ databases">
        <title>Novel species in genus Dyadobacter.</title>
        <authorList>
            <person name="Ma C."/>
        </authorList>
    </citation>
    <scope>NUCLEOTIDE SEQUENCE</scope>
    <source>
        <strain evidence="5">LJ419</strain>
    </source>
</reference>
<keyword evidence="1" id="KW-0677">Repeat</keyword>
<feature type="coiled-coil region" evidence="4">
    <location>
        <begin position="65"/>
        <end position="95"/>
    </location>
</feature>
<keyword evidence="2 3" id="KW-0802">TPR repeat</keyword>
<dbReference type="RefSeq" id="WP_234652625.1">
    <property type="nucleotide sequence ID" value="NZ_CP094997.1"/>
</dbReference>
<feature type="coiled-coil region" evidence="4">
    <location>
        <begin position="274"/>
        <end position="301"/>
    </location>
</feature>
<gene>
    <name evidence="5" type="ORF">LXM26_01300</name>
</gene>
<evidence type="ECO:0000313" key="6">
    <source>
        <dbReference type="Proteomes" id="UP001139000"/>
    </source>
</evidence>
<feature type="repeat" description="TPR" evidence="3">
    <location>
        <begin position="404"/>
        <end position="437"/>
    </location>
</feature>
<evidence type="ECO:0000256" key="1">
    <source>
        <dbReference type="ARBA" id="ARBA00022737"/>
    </source>
</evidence>